<dbReference type="SUPFAM" id="SSF49899">
    <property type="entry name" value="Concanavalin A-like lectins/glucanases"/>
    <property type="match status" value="1"/>
</dbReference>
<dbReference type="CDD" id="cd04084">
    <property type="entry name" value="CBM6_xylanase-like"/>
    <property type="match status" value="2"/>
</dbReference>
<dbReference type="AlphaFoldDB" id="A0A2N9JK42"/>
<evidence type="ECO:0000256" key="2">
    <source>
        <dbReference type="SAM" id="MobiDB-lite"/>
    </source>
</evidence>
<evidence type="ECO:0000259" key="3">
    <source>
        <dbReference type="PROSITE" id="PS51175"/>
    </source>
</evidence>
<protein>
    <submittedName>
        <fullName evidence="5">Carbohydrate binding family 6 (Modular protein)</fullName>
    </submittedName>
</protein>
<evidence type="ECO:0000313" key="6">
    <source>
        <dbReference type="Proteomes" id="UP000238164"/>
    </source>
</evidence>
<dbReference type="GO" id="GO:0005975">
    <property type="term" value="P:carbohydrate metabolic process"/>
    <property type="evidence" value="ECO:0007669"/>
    <property type="project" value="InterPro"/>
</dbReference>
<evidence type="ECO:0000259" key="4">
    <source>
        <dbReference type="PROSITE" id="PS51762"/>
    </source>
</evidence>
<dbReference type="InterPro" id="IPR008979">
    <property type="entry name" value="Galactose-bd-like_sf"/>
</dbReference>
<dbReference type="Proteomes" id="UP000238164">
    <property type="component" value="Chromosome 1"/>
</dbReference>
<feature type="domain" description="GH16" evidence="4">
    <location>
        <begin position="38"/>
        <end position="320"/>
    </location>
</feature>
<dbReference type="KEGG" id="mgg:MPLG2_3395"/>
<feature type="compositionally biased region" description="Low complexity" evidence="2">
    <location>
        <begin position="329"/>
        <end position="357"/>
    </location>
</feature>
<organism evidence="5 6">
    <name type="scientific">Micropruina glycogenica</name>
    <dbReference type="NCBI Taxonomy" id="75385"/>
    <lineage>
        <taxon>Bacteria</taxon>
        <taxon>Bacillati</taxon>
        <taxon>Actinomycetota</taxon>
        <taxon>Actinomycetes</taxon>
        <taxon>Propionibacteriales</taxon>
        <taxon>Nocardioidaceae</taxon>
        <taxon>Micropruina</taxon>
    </lineage>
</organism>
<dbReference type="GO" id="GO:0030246">
    <property type="term" value="F:carbohydrate binding"/>
    <property type="evidence" value="ECO:0007669"/>
    <property type="project" value="InterPro"/>
</dbReference>
<dbReference type="InterPro" id="IPR006584">
    <property type="entry name" value="Cellulose-bd_IV"/>
</dbReference>
<evidence type="ECO:0000256" key="1">
    <source>
        <dbReference type="ARBA" id="ARBA00022729"/>
    </source>
</evidence>
<dbReference type="EMBL" id="LT985188">
    <property type="protein sequence ID" value="SPD88425.1"/>
    <property type="molecule type" value="Genomic_DNA"/>
</dbReference>
<reference evidence="5 6" key="1">
    <citation type="submission" date="2018-02" db="EMBL/GenBank/DDBJ databases">
        <authorList>
            <person name="Cohen D.B."/>
            <person name="Kent A.D."/>
        </authorList>
    </citation>
    <scope>NUCLEOTIDE SEQUENCE [LARGE SCALE GENOMIC DNA]</scope>
    <source>
        <strain evidence="5">1</strain>
    </source>
</reference>
<dbReference type="PROSITE" id="PS51175">
    <property type="entry name" value="CBM6"/>
    <property type="match status" value="2"/>
</dbReference>
<dbReference type="GO" id="GO:0004553">
    <property type="term" value="F:hydrolase activity, hydrolyzing O-glycosyl compounds"/>
    <property type="evidence" value="ECO:0007669"/>
    <property type="project" value="InterPro"/>
</dbReference>
<sequence length="647" mass="66136">MRLHSRTPRSRSTRSRIARTAAFVGAVGLAVTGGLSAARAQAAPVADGWTTVWSDDFSGAAGALPGSDWQIDTGTSYPGGPPAWGTWEVQTYTNSTANLYTDGNGHLNIKPIRDAAGNWTSARIETKRSNFKAPAGGLLAIESRIQMPNVTGDEALGYWPAFWALGSPYRGNWWNWPGIGELDIMENVNGLDRVWGVLHCGVNPGGPCNETTGIAASRPCPGSSCQSAFHTYRFEWDRSVTPNQLRWYVDGVEFHKVTQDQLPADTWTNMTSHEGYFVLLNVAMGGAFPNALAGTTPTASTVSGRPMVVDYVSVQAKGGTGEPEPTPTPTATATATETPTATPTPTATATATATPTAGSGGSAYRVIEAEAASDSKGASVGSSAVTGLGNGDWLKFSGLDFGSGVPANQFVATVASGASGGVSGLVEVRLDSPSAPVIGSFAVANTGGWTSWRSVPANIAGTTGVHDVYVTFTSGQPADFVAIDNLSFARPGGAEPTATPTPTATATATATPTAGSGGSAYRVIEAEAASDSKGASVGSSAVTGLGNGDWLKFSGLDFGSGVPANQFVATVASGASGGVSGLVEVRLDSPSAPVIGSFALANTGGWTSWRSVPANIAGTTGVHDVYVTFTSGQPADFVAIDTITFGR</sequence>
<proteinExistence type="predicted"/>
<dbReference type="SUPFAM" id="SSF49785">
    <property type="entry name" value="Galactose-binding domain-like"/>
    <property type="match status" value="2"/>
</dbReference>
<feature type="region of interest" description="Disordered" evidence="2">
    <location>
        <begin position="492"/>
        <end position="513"/>
    </location>
</feature>
<dbReference type="PROSITE" id="PS51762">
    <property type="entry name" value="GH16_2"/>
    <property type="match status" value="1"/>
</dbReference>
<dbReference type="Gene3D" id="2.60.120.200">
    <property type="match status" value="1"/>
</dbReference>
<dbReference type="InterPro" id="IPR000757">
    <property type="entry name" value="Beta-glucanase-like"/>
</dbReference>
<dbReference type="InterPro" id="IPR005084">
    <property type="entry name" value="CBM6"/>
</dbReference>
<name>A0A2N9JK42_9ACTN</name>
<dbReference type="PANTHER" id="PTHR10963:SF60">
    <property type="entry name" value="GRAM-NEGATIVE BACTERIA-BINDING PROTEIN 1-RELATED"/>
    <property type="match status" value="1"/>
</dbReference>
<gene>
    <name evidence="5" type="ORF">MPLG2_3395</name>
</gene>
<dbReference type="CDD" id="cd02182">
    <property type="entry name" value="GH16_Strep_laminarinase_like"/>
    <property type="match status" value="1"/>
</dbReference>
<dbReference type="InterPro" id="IPR050546">
    <property type="entry name" value="Glycosyl_Hydrlase_16"/>
</dbReference>
<dbReference type="PANTHER" id="PTHR10963">
    <property type="entry name" value="GLYCOSYL HYDROLASE-RELATED"/>
    <property type="match status" value="1"/>
</dbReference>
<dbReference type="Pfam" id="PF00722">
    <property type="entry name" value="Glyco_hydro_16"/>
    <property type="match status" value="1"/>
</dbReference>
<accession>A0A2N9JK42</accession>
<dbReference type="InterPro" id="IPR013320">
    <property type="entry name" value="ConA-like_dom_sf"/>
</dbReference>
<keyword evidence="1" id="KW-0732">Signal</keyword>
<evidence type="ECO:0000313" key="5">
    <source>
        <dbReference type="EMBL" id="SPD88425.1"/>
    </source>
</evidence>
<feature type="domain" description="CBM6" evidence="3">
    <location>
        <begin position="352"/>
        <end position="489"/>
    </location>
</feature>
<keyword evidence="6" id="KW-1185">Reference proteome</keyword>
<dbReference type="RefSeq" id="WP_197709979.1">
    <property type="nucleotide sequence ID" value="NZ_BAAAGO010000001.1"/>
</dbReference>
<feature type="region of interest" description="Disordered" evidence="2">
    <location>
        <begin position="316"/>
        <end position="360"/>
    </location>
</feature>
<dbReference type="SMART" id="SM00606">
    <property type="entry name" value="CBD_IV"/>
    <property type="match status" value="2"/>
</dbReference>
<dbReference type="Pfam" id="PF03422">
    <property type="entry name" value="CBM_6"/>
    <property type="match status" value="2"/>
</dbReference>
<feature type="domain" description="CBM6" evidence="3">
    <location>
        <begin position="509"/>
        <end position="646"/>
    </location>
</feature>
<dbReference type="Gene3D" id="2.60.120.260">
    <property type="entry name" value="Galactose-binding domain-like"/>
    <property type="match status" value="2"/>
</dbReference>